<evidence type="ECO:0000259" key="11">
    <source>
        <dbReference type="PROSITE" id="PS51061"/>
    </source>
</evidence>
<evidence type="ECO:0000313" key="12">
    <source>
        <dbReference type="EMBL" id="KAK7234394.1"/>
    </source>
</evidence>
<dbReference type="EMBL" id="JBBJCI010000327">
    <property type="protein sequence ID" value="KAK7234394.1"/>
    <property type="molecule type" value="Genomic_DNA"/>
</dbReference>
<evidence type="ECO:0000256" key="6">
    <source>
        <dbReference type="ARBA" id="ARBA00022842"/>
    </source>
</evidence>
<dbReference type="SUPFAM" id="SSF82708">
    <property type="entry name" value="R3H domain"/>
    <property type="match status" value="1"/>
</dbReference>
<name>A0ABR1FNS6_AURAN</name>
<comment type="subcellular location">
    <subcellularLocation>
        <location evidence="1">Nucleus</location>
    </subcellularLocation>
</comment>
<accession>A0ABR1FNS6</accession>
<dbReference type="InterPro" id="IPR002562">
    <property type="entry name" value="3'-5'_exonuclease_dom"/>
</dbReference>
<evidence type="ECO:0000256" key="4">
    <source>
        <dbReference type="ARBA" id="ARBA00022801"/>
    </source>
</evidence>
<keyword evidence="2" id="KW-0540">Nuclease</keyword>
<feature type="compositionally biased region" description="Basic and acidic residues" evidence="10">
    <location>
        <begin position="1570"/>
        <end position="1598"/>
    </location>
</feature>
<evidence type="ECO:0000256" key="2">
    <source>
        <dbReference type="ARBA" id="ARBA00022722"/>
    </source>
</evidence>
<dbReference type="SMART" id="SM00474">
    <property type="entry name" value="35EXOc"/>
    <property type="match status" value="1"/>
</dbReference>
<dbReference type="PANTHER" id="PTHR13620:SF109">
    <property type="entry name" value="3'-5' EXONUCLEASE"/>
    <property type="match status" value="1"/>
</dbReference>
<evidence type="ECO:0000313" key="13">
    <source>
        <dbReference type="Proteomes" id="UP001363151"/>
    </source>
</evidence>
<evidence type="ECO:0000256" key="10">
    <source>
        <dbReference type="SAM" id="MobiDB-lite"/>
    </source>
</evidence>
<gene>
    <name evidence="12" type="ORF">SO694_00201025</name>
</gene>
<organism evidence="12 13">
    <name type="scientific">Aureococcus anophagefferens</name>
    <name type="common">Harmful bloom alga</name>
    <dbReference type="NCBI Taxonomy" id="44056"/>
    <lineage>
        <taxon>Eukaryota</taxon>
        <taxon>Sar</taxon>
        <taxon>Stramenopiles</taxon>
        <taxon>Ochrophyta</taxon>
        <taxon>Pelagophyceae</taxon>
        <taxon>Pelagomonadales</taxon>
        <taxon>Pelagomonadaceae</taxon>
        <taxon>Aureococcus</taxon>
    </lineage>
</organism>
<sequence>MDKGELAGLPAATDLILCLQRCKQLEAAMKERQAGGGAKSGRYMKHDTARLRCLERAVYPELRMGILPTAVNAKMLFDMPAPRDIAGPAKKEMDVWSNVYGWDPRQKKGDAPELDTAGQTTLLLWAQGQGGLLTAAAAPGPPRGRPHSLHTTYELERGGANVTGHTLDYVLKHSNYYIAWMLDALRYSAPFVWEFPRDKLTFLALLELEQNRCAFVLVERGEATDVIVKIPARAWSEFEAGMLGDAVEREDRRLESLEGTASATENDPDALAAFEKLEAMDRTGNTVGAETVEFFNQTMSAMRSGAMPPIAGWNNYTIYPPHFSKVRPFHPNNAKTLPLVFWSPGEFWADVGVKCPRLVKDGFGKNFGLCAARLYCPTCGQERETAKAALVTARGQGATDAELEALEKTVASATCWSSTIDPSVMSFMVQRFPFLAMEFPAFVSHRSAVSKDTLHDMLRAARTAQGAHDIESKYDELLAIKATEMQLSVISYQATAMAHQKRTVMPRVDLQTWQHLKMTVPKISDTYVAATTRSYVEAHEPYMLSWLEQNVKRGEFGFGDHSGKHGSRMKLQGDSVLGWTWTEFNEIGQKVISVRVQTTGWNDPSLVAAYDSRQRAEQRLGRRNPLRRLCLDNPKKDGSGAIANVFLGQELNVLRFPGRVVLVRTELECDDACAALATEEVLGFDTENVTYVPPYYGTNIAKAAIVQLCSGDAAFIFVVHAWERAYPSFVALMANGDVEKVAVNVAYDLRMLHGRFNIDINGAVELSSRVKAAHPGLQSYGLASMAKDVLSLHLDKRVQHHLWQQQRYTPRQIMYAANDAWACLRLARTLLPVAPRREGRSTRAAAAARRRFADLSTEVLTGPNLERIAAEATETDDVVELDETRVACTRHKTRSGAQARADSESDDDDDDLGVDEEDVAAAGALDAAEARARTDAAGADDGGLEAPEAVFDAAKRRVQEYAESRRQDDMELPSSLSTEQRRDVHRIAEGLGLFHRSVGVPGDRRLVISAFAAPQSQLASVGPGVVKALVARDVEGDCVRGRVASFDEARCRWNLEYSDGSVEPSVDVDVLNLRIRRRHAFDTSSQGDAAAALEPGSVGDDARKAELASLLEGVDPNWASSKWSKLSYDIWHWMKNWRTMLAVHTRSELAKTFNVMASEALFTICEGEWDRLVKHLKHPAGGRMTDEQIAKIRRSYKRKMCRYAVPGPDVLVRRLYDIYCLFDGMMDPERPGQRVYVHNSHAIMLKELEYVQLGLVSDLPGVPMYRVVGRLGSGFEVHRGRRTSSALEGMHLHQRQSQHPGAKHSGPLTTATRALLFDFAWNVRAAQAANLMPDIGHSFAWLVDMIFDVVQLHKLPHSCIPELYRAWTRTDTSRDPVLTWGVQWEALGIDGGGAMPSPLREDADINVALANRARAEMVARCDVAALQRDSGLVVDARNAADLVDRVGKRARAQTALRDQGAAQVWDGLRCGGGGVDPSVLRAPRPETDLGVVAPLPINAEVFPLARTEANQTMQLDAAPVVAPAAAPAMAPAVAPARPAAAPGAARRRPRARSEPIAADDVVYGPVSLRRGGDAAEKERRACEKEARGRRAARKEKASPRGRRGGGANAG</sequence>
<feature type="compositionally biased region" description="Acidic residues" evidence="10">
    <location>
        <begin position="904"/>
        <end position="913"/>
    </location>
</feature>
<reference evidence="12 13" key="1">
    <citation type="submission" date="2024-03" db="EMBL/GenBank/DDBJ databases">
        <title>Aureococcus anophagefferens CCMP1851 and Kratosvirus quantuckense: Draft genome of a second virus-susceptible host strain in the model system.</title>
        <authorList>
            <person name="Chase E."/>
            <person name="Truchon A.R."/>
            <person name="Schepens W."/>
            <person name="Wilhelm S.W."/>
        </authorList>
    </citation>
    <scope>NUCLEOTIDE SEQUENCE [LARGE SCALE GENOMIC DNA]</scope>
    <source>
        <strain evidence="12 13">CCMP1851</strain>
    </source>
</reference>
<dbReference type="SMART" id="SM00393">
    <property type="entry name" value="R3H"/>
    <property type="match status" value="1"/>
</dbReference>
<dbReference type="PROSITE" id="PS51061">
    <property type="entry name" value="R3H"/>
    <property type="match status" value="1"/>
</dbReference>
<dbReference type="InterPro" id="IPR001374">
    <property type="entry name" value="R3H_dom"/>
</dbReference>
<dbReference type="Pfam" id="PF01612">
    <property type="entry name" value="DNA_pol_A_exo1"/>
    <property type="match status" value="1"/>
</dbReference>
<keyword evidence="7" id="KW-0539">Nucleus</keyword>
<dbReference type="Gene3D" id="3.30.1370.50">
    <property type="entry name" value="R3H-like domain"/>
    <property type="match status" value="1"/>
</dbReference>
<evidence type="ECO:0000256" key="5">
    <source>
        <dbReference type="ARBA" id="ARBA00022839"/>
    </source>
</evidence>
<keyword evidence="3" id="KW-0479">Metal-binding</keyword>
<dbReference type="Proteomes" id="UP001363151">
    <property type="component" value="Unassembled WGS sequence"/>
</dbReference>
<dbReference type="CDD" id="cd06141">
    <property type="entry name" value="WRN_exo"/>
    <property type="match status" value="1"/>
</dbReference>
<dbReference type="Gene3D" id="3.30.420.10">
    <property type="entry name" value="Ribonuclease H-like superfamily/Ribonuclease H"/>
    <property type="match status" value="1"/>
</dbReference>
<keyword evidence="6" id="KW-0460">Magnesium</keyword>
<feature type="region of interest" description="Disordered" evidence="10">
    <location>
        <begin position="890"/>
        <end position="913"/>
    </location>
</feature>
<comment type="caution">
    <text evidence="12">The sequence shown here is derived from an EMBL/GenBank/DDBJ whole genome shotgun (WGS) entry which is preliminary data.</text>
</comment>
<dbReference type="InterPro" id="IPR012337">
    <property type="entry name" value="RNaseH-like_sf"/>
</dbReference>
<evidence type="ECO:0000256" key="9">
    <source>
        <dbReference type="ARBA" id="ARBA00042761"/>
    </source>
</evidence>
<dbReference type="InterPro" id="IPR036397">
    <property type="entry name" value="RNaseH_sf"/>
</dbReference>
<evidence type="ECO:0000256" key="7">
    <source>
        <dbReference type="ARBA" id="ARBA00023242"/>
    </source>
</evidence>
<evidence type="ECO:0000256" key="8">
    <source>
        <dbReference type="ARBA" id="ARBA00040531"/>
    </source>
</evidence>
<feature type="domain" description="R3H" evidence="11">
    <location>
        <begin position="948"/>
        <end position="1012"/>
    </location>
</feature>
<evidence type="ECO:0000256" key="3">
    <source>
        <dbReference type="ARBA" id="ARBA00022723"/>
    </source>
</evidence>
<feature type="region of interest" description="Disordered" evidence="10">
    <location>
        <begin position="1535"/>
        <end position="1610"/>
    </location>
</feature>
<proteinExistence type="predicted"/>
<dbReference type="SUPFAM" id="SSF53098">
    <property type="entry name" value="Ribonuclease H-like"/>
    <property type="match status" value="1"/>
</dbReference>
<keyword evidence="13" id="KW-1185">Reference proteome</keyword>
<keyword evidence="4" id="KW-0378">Hydrolase</keyword>
<dbReference type="PANTHER" id="PTHR13620">
    <property type="entry name" value="3-5 EXONUCLEASE"/>
    <property type="match status" value="1"/>
</dbReference>
<keyword evidence="5" id="KW-0269">Exonuclease</keyword>
<protein>
    <recommendedName>
        <fullName evidence="8">3'-5' exonuclease</fullName>
    </recommendedName>
    <alternativeName>
        <fullName evidence="9">Werner Syndrome-like exonuclease</fullName>
    </alternativeName>
</protein>
<dbReference type="Pfam" id="PF01424">
    <property type="entry name" value="R3H"/>
    <property type="match status" value="1"/>
</dbReference>
<feature type="compositionally biased region" description="Low complexity" evidence="10">
    <location>
        <begin position="1535"/>
        <end position="1544"/>
    </location>
</feature>
<evidence type="ECO:0000256" key="1">
    <source>
        <dbReference type="ARBA" id="ARBA00004123"/>
    </source>
</evidence>
<dbReference type="InterPro" id="IPR051132">
    <property type="entry name" value="3-5_Exonuclease_domain"/>
</dbReference>
<dbReference type="InterPro" id="IPR036867">
    <property type="entry name" value="R3H_dom_sf"/>
</dbReference>